<dbReference type="SUPFAM" id="SSF54984">
    <property type="entry name" value="eEF-1beta-like"/>
    <property type="match status" value="1"/>
</dbReference>
<feature type="domain" description="Translation elongation factor EF1B beta/delta subunit guanine nucleotide exchange" evidence="5">
    <location>
        <begin position="48"/>
        <end position="134"/>
    </location>
</feature>
<organism evidence="6 7">
    <name type="scientific">Pristionchus entomophagus</name>
    <dbReference type="NCBI Taxonomy" id="358040"/>
    <lineage>
        <taxon>Eukaryota</taxon>
        <taxon>Metazoa</taxon>
        <taxon>Ecdysozoa</taxon>
        <taxon>Nematoda</taxon>
        <taxon>Chromadorea</taxon>
        <taxon>Rhabditida</taxon>
        <taxon>Rhabditina</taxon>
        <taxon>Diplogasteromorpha</taxon>
        <taxon>Diplogasteroidea</taxon>
        <taxon>Neodiplogasteridae</taxon>
        <taxon>Pristionchus</taxon>
    </lineage>
</organism>
<dbReference type="PANTHER" id="PTHR11595">
    <property type="entry name" value="EF-HAND AND COILED-COIL DOMAIN-CONTAINING FAMILY MEMBER"/>
    <property type="match status" value="1"/>
</dbReference>
<dbReference type="EMBL" id="BTSX01000003">
    <property type="protein sequence ID" value="GMS87351.1"/>
    <property type="molecule type" value="Genomic_DNA"/>
</dbReference>
<dbReference type="GO" id="GO:0005829">
    <property type="term" value="C:cytosol"/>
    <property type="evidence" value="ECO:0007669"/>
    <property type="project" value="TreeGrafter"/>
</dbReference>
<dbReference type="PROSITE" id="PS00825">
    <property type="entry name" value="EF1BD_2"/>
    <property type="match status" value="1"/>
</dbReference>
<dbReference type="InterPro" id="IPR036219">
    <property type="entry name" value="eEF-1beta-like_sf"/>
</dbReference>
<keyword evidence="2 4" id="KW-0251">Elongation factor</keyword>
<dbReference type="Proteomes" id="UP001432027">
    <property type="component" value="Unassembled WGS sequence"/>
</dbReference>
<name>A0AAV5T6M5_9BILA</name>
<dbReference type="AlphaFoldDB" id="A0AAV5T6M5"/>
<dbReference type="Pfam" id="PF00736">
    <property type="entry name" value="EF1_GNE"/>
    <property type="match status" value="1"/>
</dbReference>
<evidence type="ECO:0000256" key="3">
    <source>
        <dbReference type="ARBA" id="ARBA00022917"/>
    </source>
</evidence>
<keyword evidence="3 4" id="KW-0648">Protein biosynthesis</keyword>
<dbReference type="GO" id="GO:0005085">
    <property type="term" value="F:guanyl-nucleotide exchange factor activity"/>
    <property type="evidence" value="ECO:0007669"/>
    <property type="project" value="TreeGrafter"/>
</dbReference>
<keyword evidence="7" id="KW-1185">Reference proteome</keyword>
<protein>
    <recommendedName>
        <fullName evidence="5">Translation elongation factor EF1B beta/delta subunit guanine nucleotide exchange domain-containing protein</fullName>
    </recommendedName>
</protein>
<dbReference type="GO" id="GO:0003746">
    <property type="term" value="F:translation elongation factor activity"/>
    <property type="evidence" value="ECO:0007669"/>
    <property type="project" value="UniProtKB-KW"/>
</dbReference>
<dbReference type="Gene3D" id="3.30.70.60">
    <property type="match status" value="1"/>
</dbReference>
<evidence type="ECO:0000313" key="6">
    <source>
        <dbReference type="EMBL" id="GMS87351.1"/>
    </source>
</evidence>
<comment type="similarity">
    <text evidence="1 4">Belongs to the EF-1-beta/EF-1-delta family.</text>
</comment>
<sequence length="134" mass="14619">MSAEFENFVEQVDTACSDDEYQQKAVMTAERLAEYNAKKANKTGSVAMSNIIFDFKPCADTINVNDIETAVRAIAMDGLVWGGAKILPVGFGINTLQISCVVEDEKVSTDALEDYIANLDELVQSVDVIAFNKV</sequence>
<reference evidence="6" key="1">
    <citation type="submission" date="2023-10" db="EMBL/GenBank/DDBJ databases">
        <title>Genome assembly of Pristionchus species.</title>
        <authorList>
            <person name="Yoshida K."/>
            <person name="Sommer R.J."/>
        </authorList>
    </citation>
    <scope>NUCLEOTIDE SEQUENCE</scope>
    <source>
        <strain evidence="6">RS0144</strain>
    </source>
</reference>
<dbReference type="CDD" id="cd00292">
    <property type="entry name" value="EF1B"/>
    <property type="match status" value="1"/>
</dbReference>
<dbReference type="InterPro" id="IPR049720">
    <property type="entry name" value="EF1B_bsu/dsu"/>
</dbReference>
<evidence type="ECO:0000259" key="5">
    <source>
        <dbReference type="SMART" id="SM00888"/>
    </source>
</evidence>
<dbReference type="SMART" id="SM00888">
    <property type="entry name" value="EF1_GNE"/>
    <property type="match status" value="1"/>
</dbReference>
<gene>
    <name evidence="6" type="ORF">PENTCL1PPCAC_9526</name>
</gene>
<evidence type="ECO:0000313" key="7">
    <source>
        <dbReference type="Proteomes" id="UP001432027"/>
    </source>
</evidence>
<proteinExistence type="inferred from homology"/>
<dbReference type="GO" id="GO:0005853">
    <property type="term" value="C:eukaryotic translation elongation factor 1 complex"/>
    <property type="evidence" value="ECO:0007669"/>
    <property type="project" value="InterPro"/>
</dbReference>
<evidence type="ECO:0000256" key="1">
    <source>
        <dbReference type="ARBA" id="ARBA00007411"/>
    </source>
</evidence>
<dbReference type="InterPro" id="IPR014038">
    <property type="entry name" value="EF1B_bsu/dsu_GNE"/>
</dbReference>
<evidence type="ECO:0000256" key="2">
    <source>
        <dbReference type="ARBA" id="ARBA00022768"/>
    </source>
</evidence>
<comment type="caution">
    <text evidence="6">The sequence shown here is derived from an EMBL/GenBank/DDBJ whole genome shotgun (WGS) entry which is preliminary data.</text>
</comment>
<accession>A0AAV5T6M5</accession>
<dbReference type="InterPro" id="IPR014717">
    <property type="entry name" value="Transl_elong_EF1B/ribsomal_bS6"/>
</dbReference>
<dbReference type="FunFam" id="3.30.70.60:FF:000001">
    <property type="entry name" value="Elongation factor 1-beta 1 like"/>
    <property type="match status" value="1"/>
</dbReference>
<evidence type="ECO:0000256" key="4">
    <source>
        <dbReference type="RuleBase" id="RU003791"/>
    </source>
</evidence>
<dbReference type="PANTHER" id="PTHR11595:SF21">
    <property type="entry name" value="ELONGATION FACTOR 1-BETA"/>
    <property type="match status" value="1"/>
</dbReference>
<dbReference type="InterPro" id="IPR001326">
    <property type="entry name" value="Transl_elong_EF1B_B/D_CS"/>
</dbReference>